<dbReference type="InterPro" id="IPR049278">
    <property type="entry name" value="MS_channel_C"/>
</dbReference>
<dbReference type="InterPro" id="IPR023408">
    <property type="entry name" value="MscS_beta-dom_sf"/>
</dbReference>
<keyword evidence="6 7" id="KW-0472">Membrane</keyword>
<dbReference type="InterPro" id="IPR011066">
    <property type="entry name" value="MscS_channel_C_sf"/>
</dbReference>
<organism evidence="10 11">
    <name type="scientific">Kineothrix alysoides</name>
    <dbReference type="NCBI Taxonomy" id="1469948"/>
    <lineage>
        <taxon>Bacteria</taxon>
        <taxon>Bacillati</taxon>
        <taxon>Bacillota</taxon>
        <taxon>Clostridia</taxon>
        <taxon>Lachnospirales</taxon>
        <taxon>Lachnospiraceae</taxon>
        <taxon>Kineothrix</taxon>
    </lineage>
</organism>
<dbReference type="InterPro" id="IPR045275">
    <property type="entry name" value="MscS_archaea/bacteria_type"/>
</dbReference>
<keyword evidence="4 7" id="KW-0812">Transmembrane</keyword>
<sequence>MYMYMDYLKVLTSFTTEEPIDIGVIEKFLHELPDKALHLGTRVLLSIVVLVVGIQLIRLIRKLIKKSLGRGSVDIGVVQFIDSFLKVSLYAVLIITIASGFGLDAASILALLGSAGVAIGLAIQGSLSNFVGGVLILLLKPFKVGDYIKEDSKGNEGVVKEIELFYTKLTTADNKVIVLPNGTLANSSLTNVTACDNRRMDIVVKISYHADIRKAKAVLQKILDEDTAVLKEEEHFVYISELGDFSVNVGIRCWFSMEDFWPGKWRITENIKYALDEAGISIPSSQMDVYVKEEIASKDEIKKQ</sequence>
<dbReference type="Pfam" id="PF21082">
    <property type="entry name" value="MS_channel_3rd"/>
    <property type="match status" value="1"/>
</dbReference>
<comment type="caution">
    <text evidence="10">The sequence shown here is derived from an EMBL/GenBank/DDBJ whole genome shotgun (WGS) entry which is preliminary data.</text>
</comment>
<dbReference type="InterPro" id="IPR011014">
    <property type="entry name" value="MscS_channel_TM-2"/>
</dbReference>
<gene>
    <name evidence="10" type="ORF">EDD76_10336</name>
</gene>
<dbReference type="Gene3D" id="1.10.287.1260">
    <property type="match status" value="1"/>
</dbReference>
<dbReference type="InterPro" id="IPR010920">
    <property type="entry name" value="LSM_dom_sf"/>
</dbReference>
<evidence type="ECO:0000313" key="10">
    <source>
        <dbReference type="EMBL" id="TCL59848.1"/>
    </source>
</evidence>
<dbReference type="SUPFAM" id="SSF50182">
    <property type="entry name" value="Sm-like ribonucleoproteins"/>
    <property type="match status" value="1"/>
</dbReference>
<accession>A0A4R1R3A3</accession>
<evidence type="ECO:0000256" key="3">
    <source>
        <dbReference type="ARBA" id="ARBA00022475"/>
    </source>
</evidence>
<evidence type="ECO:0000256" key="5">
    <source>
        <dbReference type="ARBA" id="ARBA00022989"/>
    </source>
</evidence>
<dbReference type="AlphaFoldDB" id="A0A4R1R3A3"/>
<dbReference type="PANTHER" id="PTHR30221:SF1">
    <property type="entry name" value="SMALL-CONDUCTANCE MECHANOSENSITIVE CHANNEL"/>
    <property type="match status" value="1"/>
</dbReference>
<keyword evidence="3" id="KW-1003">Cell membrane</keyword>
<dbReference type="GO" id="GO:0008381">
    <property type="term" value="F:mechanosensitive monoatomic ion channel activity"/>
    <property type="evidence" value="ECO:0007669"/>
    <property type="project" value="InterPro"/>
</dbReference>
<evidence type="ECO:0000256" key="1">
    <source>
        <dbReference type="ARBA" id="ARBA00004651"/>
    </source>
</evidence>
<evidence type="ECO:0000256" key="4">
    <source>
        <dbReference type="ARBA" id="ARBA00022692"/>
    </source>
</evidence>
<evidence type="ECO:0000313" key="11">
    <source>
        <dbReference type="Proteomes" id="UP000295718"/>
    </source>
</evidence>
<protein>
    <submittedName>
        <fullName evidence="10">Small conductance mechanosensitive channel</fullName>
    </submittedName>
</protein>
<comment type="similarity">
    <text evidence="2">Belongs to the MscS (TC 1.A.23) family.</text>
</comment>
<feature type="transmembrane region" description="Helical" evidence="7">
    <location>
        <begin position="39"/>
        <end position="60"/>
    </location>
</feature>
<dbReference type="Proteomes" id="UP000295718">
    <property type="component" value="Unassembled WGS sequence"/>
</dbReference>
<dbReference type="EMBL" id="SLUO01000003">
    <property type="protein sequence ID" value="TCL59848.1"/>
    <property type="molecule type" value="Genomic_DNA"/>
</dbReference>
<feature type="transmembrane region" description="Helical" evidence="7">
    <location>
        <begin position="89"/>
        <end position="112"/>
    </location>
</feature>
<evidence type="ECO:0000256" key="2">
    <source>
        <dbReference type="ARBA" id="ARBA00008017"/>
    </source>
</evidence>
<dbReference type="SUPFAM" id="SSF82689">
    <property type="entry name" value="Mechanosensitive channel protein MscS (YggB), C-terminal domain"/>
    <property type="match status" value="1"/>
</dbReference>
<dbReference type="Gene3D" id="3.30.70.100">
    <property type="match status" value="1"/>
</dbReference>
<dbReference type="Gene3D" id="2.30.30.60">
    <property type="match status" value="1"/>
</dbReference>
<proteinExistence type="inferred from homology"/>
<keyword evidence="11" id="KW-1185">Reference proteome</keyword>
<dbReference type="GO" id="GO:0005886">
    <property type="term" value="C:plasma membrane"/>
    <property type="evidence" value="ECO:0007669"/>
    <property type="project" value="UniProtKB-SubCell"/>
</dbReference>
<dbReference type="SUPFAM" id="SSF82861">
    <property type="entry name" value="Mechanosensitive channel protein MscS (YggB), transmembrane region"/>
    <property type="match status" value="1"/>
</dbReference>
<evidence type="ECO:0000256" key="7">
    <source>
        <dbReference type="SAM" id="Phobius"/>
    </source>
</evidence>
<dbReference type="Pfam" id="PF00924">
    <property type="entry name" value="MS_channel_2nd"/>
    <property type="match status" value="1"/>
</dbReference>
<name>A0A4R1R3A3_9FIRM</name>
<evidence type="ECO:0000259" key="9">
    <source>
        <dbReference type="Pfam" id="PF21082"/>
    </source>
</evidence>
<dbReference type="STRING" id="1469948.GCA_000732725_01022"/>
<feature type="transmembrane region" description="Helical" evidence="7">
    <location>
        <begin position="118"/>
        <end position="139"/>
    </location>
</feature>
<dbReference type="InterPro" id="IPR006685">
    <property type="entry name" value="MscS_channel_2nd"/>
</dbReference>
<evidence type="ECO:0000256" key="6">
    <source>
        <dbReference type="ARBA" id="ARBA00023136"/>
    </source>
</evidence>
<feature type="domain" description="Mechanosensitive ion channel MscS C-terminal" evidence="9">
    <location>
        <begin position="202"/>
        <end position="282"/>
    </location>
</feature>
<evidence type="ECO:0000259" key="8">
    <source>
        <dbReference type="Pfam" id="PF00924"/>
    </source>
</evidence>
<comment type="subcellular location">
    <subcellularLocation>
        <location evidence="1">Cell membrane</location>
        <topology evidence="1">Multi-pass membrane protein</topology>
    </subcellularLocation>
</comment>
<dbReference type="PANTHER" id="PTHR30221">
    <property type="entry name" value="SMALL-CONDUCTANCE MECHANOSENSITIVE CHANNEL"/>
    <property type="match status" value="1"/>
</dbReference>
<feature type="domain" description="Mechanosensitive ion channel MscS" evidence="8">
    <location>
        <begin position="126"/>
        <end position="193"/>
    </location>
</feature>
<reference evidence="10 11" key="1">
    <citation type="submission" date="2019-03" db="EMBL/GenBank/DDBJ databases">
        <title>Genomic Encyclopedia of Type Strains, Phase IV (KMG-IV): sequencing the most valuable type-strain genomes for metagenomic binning, comparative biology and taxonomic classification.</title>
        <authorList>
            <person name="Goeker M."/>
        </authorList>
    </citation>
    <scope>NUCLEOTIDE SEQUENCE [LARGE SCALE GENOMIC DNA]</scope>
    <source>
        <strain evidence="10 11">DSM 100556</strain>
    </source>
</reference>
<keyword evidence="5 7" id="KW-1133">Transmembrane helix</keyword>